<evidence type="ECO:0000256" key="3">
    <source>
        <dbReference type="ARBA" id="ARBA00022741"/>
    </source>
</evidence>
<name>A0A366H658_9BURK</name>
<reference evidence="6 7" key="1">
    <citation type="submission" date="2018-06" db="EMBL/GenBank/DDBJ databases">
        <title>Genomic Encyclopedia of Type Strains, Phase IV (KMG-IV): sequencing the most valuable type-strain genomes for metagenomic binning, comparative biology and taxonomic classification.</title>
        <authorList>
            <person name="Goeker M."/>
        </authorList>
    </citation>
    <scope>NUCLEOTIDE SEQUENCE [LARGE SCALE GENOMIC DNA]</scope>
    <source>
        <strain evidence="6 7">DSM 25520</strain>
    </source>
</reference>
<keyword evidence="7" id="KW-1185">Reference proteome</keyword>
<dbReference type="GO" id="GO:0042941">
    <property type="term" value="P:D-alanine transmembrane transport"/>
    <property type="evidence" value="ECO:0007669"/>
    <property type="project" value="TreeGrafter"/>
</dbReference>
<keyword evidence="2" id="KW-0472">Membrane</keyword>
<organism evidence="6 7">
    <name type="scientific">Eoetvoesiella caeni</name>
    <dbReference type="NCBI Taxonomy" id="645616"/>
    <lineage>
        <taxon>Bacteria</taxon>
        <taxon>Pseudomonadati</taxon>
        <taxon>Pseudomonadota</taxon>
        <taxon>Betaproteobacteria</taxon>
        <taxon>Burkholderiales</taxon>
        <taxon>Alcaligenaceae</taxon>
        <taxon>Eoetvoesiella</taxon>
    </lineage>
</organism>
<evidence type="ECO:0000256" key="4">
    <source>
        <dbReference type="ARBA" id="ARBA00022840"/>
    </source>
</evidence>
<dbReference type="OrthoDB" id="9781337at2"/>
<comment type="caution">
    <text evidence="6">The sequence shown here is derived from an EMBL/GenBank/DDBJ whole genome shotgun (WGS) entry which is preliminary data.</text>
</comment>
<dbReference type="GO" id="GO:1903805">
    <property type="term" value="P:L-valine import across plasma membrane"/>
    <property type="evidence" value="ECO:0007669"/>
    <property type="project" value="TreeGrafter"/>
</dbReference>
<dbReference type="GO" id="GO:0015188">
    <property type="term" value="F:L-isoleucine transmembrane transporter activity"/>
    <property type="evidence" value="ECO:0007669"/>
    <property type="project" value="TreeGrafter"/>
</dbReference>
<dbReference type="GO" id="GO:0016887">
    <property type="term" value="F:ATP hydrolysis activity"/>
    <property type="evidence" value="ECO:0007669"/>
    <property type="project" value="InterPro"/>
</dbReference>
<keyword evidence="2" id="KW-1003">Cell membrane</keyword>
<evidence type="ECO:0000256" key="2">
    <source>
        <dbReference type="ARBA" id="ARBA00022475"/>
    </source>
</evidence>
<dbReference type="AlphaFoldDB" id="A0A366H658"/>
<dbReference type="PANTHER" id="PTHR45772:SF7">
    <property type="entry name" value="AMINO ACID ABC TRANSPORTER ATP-BINDING PROTEIN"/>
    <property type="match status" value="1"/>
</dbReference>
<dbReference type="RefSeq" id="WP_113934260.1">
    <property type="nucleotide sequence ID" value="NZ_JACCEU010000006.1"/>
</dbReference>
<dbReference type="EMBL" id="QNRQ01000009">
    <property type="protein sequence ID" value="RBP37571.1"/>
    <property type="molecule type" value="Genomic_DNA"/>
</dbReference>
<dbReference type="PROSITE" id="PS50893">
    <property type="entry name" value="ABC_TRANSPORTER_2"/>
    <property type="match status" value="1"/>
</dbReference>
<dbReference type="Pfam" id="PF00005">
    <property type="entry name" value="ABC_tran"/>
    <property type="match status" value="1"/>
</dbReference>
<dbReference type="GO" id="GO:0015192">
    <property type="term" value="F:L-phenylalanine transmembrane transporter activity"/>
    <property type="evidence" value="ECO:0007669"/>
    <property type="project" value="TreeGrafter"/>
</dbReference>
<evidence type="ECO:0000259" key="5">
    <source>
        <dbReference type="PROSITE" id="PS50893"/>
    </source>
</evidence>
<dbReference type="GO" id="GO:0005524">
    <property type="term" value="F:ATP binding"/>
    <property type="evidence" value="ECO:0007669"/>
    <property type="project" value="UniProtKB-KW"/>
</dbReference>
<keyword evidence="1" id="KW-0813">Transport</keyword>
<accession>A0A366H658</accession>
<evidence type="ECO:0000256" key="1">
    <source>
        <dbReference type="ARBA" id="ARBA00022448"/>
    </source>
</evidence>
<dbReference type="GO" id="GO:0005304">
    <property type="term" value="F:L-valine transmembrane transporter activity"/>
    <property type="evidence" value="ECO:0007669"/>
    <property type="project" value="TreeGrafter"/>
</dbReference>
<evidence type="ECO:0000313" key="6">
    <source>
        <dbReference type="EMBL" id="RBP37571.1"/>
    </source>
</evidence>
<dbReference type="Pfam" id="PF12399">
    <property type="entry name" value="BCA_ABC_TP_C"/>
    <property type="match status" value="1"/>
</dbReference>
<keyword evidence="3" id="KW-0547">Nucleotide-binding</keyword>
<gene>
    <name evidence="6" type="ORF">DFR37_109136</name>
</gene>
<dbReference type="InterPro" id="IPR051120">
    <property type="entry name" value="ABC_AA/LPS_Transport"/>
</dbReference>
<dbReference type="InterPro" id="IPR027417">
    <property type="entry name" value="P-loop_NTPase"/>
</dbReference>
<dbReference type="PANTHER" id="PTHR45772">
    <property type="entry name" value="CONSERVED COMPONENT OF ABC TRANSPORTER FOR NATURAL AMINO ACIDS-RELATED"/>
    <property type="match status" value="1"/>
</dbReference>
<dbReference type="InterPro" id="IPR003593">
    <property type="entry name" value="AAA+_ATPase"/>
</dbReference>
<feature type="domain" description="ABC transporter" evidence="5">
    <location>
        <begin position="9"/>
        <end position="251"/>
    </location>
</feature>
<proteinExistence type="predicted"/>
<protein>
    <submittedName>
        <fullName evidence="6">Amino acid/amide ABC transporter ATP-binding protein 1 (HAAT family)</fullName>
    </submittedName>
</protein>
<keyword evidence="4 6" id="KW-0067">ATP-binding</keyword>
<dbReference type="InterPro" id="IPR032823">
    <property type="entry name" value="BCA_ABC_TP_C"/>
</dbReference>
<dbReference type="Gene3D" id="3.40.50.300">
    <property type="entry name" value="P-loop containing nucleotide triphosphate hydrolases"/>
    <property type="match status" value="1"/>
</dbReference>
<evidence type="ECO:0000313" key="7">
    <source>
        <dbReference type="Proteomes" id="UP000253628"/>
    </source>
</evidence>
<dbReference type="GO" id="GO:0015808">
    <property type="term" value="P:L-alanine transport"/>
    <property type="evidence" value="ECO:0007669"/>
    <property type="project" value="TreeGrafter"/>
</dbReference>
<dbReference type="Proteomes" id="UP000253628">
    <property type="component" value="Unassembled WGS sequence"/>
</dbReference>
<sequence>MNAATPALLQVSNMVVRFGGLSAVADVSFDVIPGELLGLIGPNGAGKTTLMRSITGVVRPTSGDVQLNGESLNGMPIHKRIRKGLALSQQLVKPFRGISVLDNVTLAAGAERTGSALKALLHLSQTTENEIGREALARVGIADYAHQMPGIQPLGVLKRLEVARALALKPKLLLLDEPLAGLNSKEAHALASTIAEINRQGMTIVLIEHNLGEVMRICQRLVVLDNGRKIASGTPREVMDQPAVRAAYLGGDTIAETGVSAATGAAHA</sequence>
<dbReference type="InterPro" id="IPR003439">
    <property type="entry name" value="ABC_transporter-like_ATP-bd"/>
</dbReference>
<dbReference type="SUPFAM" id="SSF52540">
    <property type="entry name" value="P-loop containing nucleoside triphosphate hydrolases"/>
    <property type="match status" value="1"/>
</dbReference>
<dbReference type="GO" id="GO:0005886">
    <property type="term" value="C:plasma membrane"/>
    <property type="evidence" value="ECO:0007669"/>
    <property type="project" value="TreeGrafter"/>
</dbReference>
<dbReference type="GO" id="GO:1903806">
    <property type="term" value="P:L-isoleucine import across plasma membrane"/>
    <property type="evidence" value="ECO:0007669"/>
    <property type="project" value="TreeGrafter"/>
</dbReference>
<dbReference type="SMART" id="SM00382">
    <property type="entry name" value="AAA"/>
    <property type="match status" value="1"/>
</dbReference>